<keyword evidence="6" id="KW-1185">Reference proteome</keyword>
<dbReference type="InterPro" id="IPR018170">
    <property type="entry name" value="Aldo/ket_reductase_CS"/>
</dbReference>
<name>A0ABV5FYG6_9MICC</name>
<dbReference type="PANTHER" id="PTHR43827">
    <property type="entry name" value="2,5-DIKETO-D-GLUCONIC ACID REDUCTASE"/>
    <property type="match status" value="1"/>
</dbReference>
<dbReference type="PIRSF" id="PIRSF000097">
    <property type="entry name" value="AKR"/>
    <property type="match status" value="1"/>
</dbReference>
<dbReference type="PROSITE" id="PS00063">
    <property type="entry name" value="ALDOKETO_REDUCTASE_3"/>
    <property type="match status" value="1"/>
</dbReference>
<reference evidence="5 6" key="1">
    <citation type="submission" date="2024-09" db="EMBL/GenBank/DDBJ databases">
        <authorList>
            <person name="Sun Q."/>
            <person name="Mori K."/>
        </authorList>
    </citation>
    <scope>NUCLEOTIDE SEQUENCE [LARGE SCALE GENOMIC DNA]</scope>
    <source>
        <strain evidence="5 6">CCM 7609</strain>
    </source>
</reference>
<dbReference type="Gene3D" id="3.20.20.100">
    <property type="entry name" value="NADP-dependent oxidoreductase domain"/>
    <property type="match status" value="1"/>
</dbReference>
<evidence type="ECO:0000259" key="4">
    <source>
        <dbReference type="Pfam" id="PF00248"/>
    </source>
</evidence>
<feature type="domain" description="NADP-dependent oxidoreductase" evidence="4">
    <location>
        <begin position="23"/>
        <end position="267"/>
    </location>
</feature>
<evidence type="ECO:0000256" key="2">
    <source>
        <dbReference type="ARBA" id="ARBA00022857"/>
    </source>
</evidence>
<dbReference type="InterPro" id="IPR036812">
    <property type="entry name" value="NAD(P)_OxRdtase_dom_sf"/>
</dbReference>
<protein>
    <submittedName>
        <fullName evidence="5">Aldo/keto reductase</fullName>
    </submittedName>
</protein>
<dbReference type="Proteomes" id="UP001589575">
    <property type="component" value="Unassembled WGS sequence"/>
</dbReference>
<proteinExistence type="inferred from homology"/>
<gene>
    <name evidence="5" type="ORF">ACFFX0_11165</name>
</gene>
<dbReference type="InterPro" id="IPR020471">
    <property type="entry name" value="AKR"/>
</dbReference>
<comment type="caution">
    <text evidence="5">The sequence shown here is derived from an EMBL/GenBank/DDBJ whole genome shotgun (WGS) entry which is preliminary data.</text>
</comment>
<evidence type="ECO:0000256" key="3">
    <source>
        <dbReference type="ARBA" id="ARBA00023002"/>
    </source>
</evidence>
<organism evidence="5 6">
    <name type="scientific">Citricoccus parietis</name>
    <dbReference type="NCBI Taxonomy" id="592307"/>
    <lineage>
        <taxon>Bacteria</taxon>
        <taxon>Bacillati</taxon>
        <taxon>Actinomycetota</taxon>
        <taxon>Actinomycetes</taxon>
        <taxon>Micrococcales</taxon>
        <taxon>Micrococcaceae</taxon>
        <taxon>Citricoccus</taxon>
    </lineage>
</organism>
<dbReference type="PANTHER" id="PTHR43827:SF3">
    <property type="entry name" value="NADP-DEPENDENT OXIDOREDUCTASE DOMAIN-CONTAINING PROTEIN"/>
    <property type="match status" value="1"/>
</dbReference>
<accession>A0ABV5FYG6</accession>
<sequence length="281" mass="30295">MTTVDQNHTLTGTGVDGVSIPAVGFGTWPLTGAECTASVLQALELGYRQVDTAQNYGNEDAVGAAVRESGLPRDEVFVTTKFNRESHGDVATLRRAAEASLERMGLDHLDLLLIHWPNPDQDRYVQTCESLATLVETGLIRAWGVSNFTPAHLHRVLDAGLVPPVNQVQLDPRCAQRQAQAAHAAAGVRTAAYSPLARGGEVLGTPEVTGIAARLERTPAQVVLRWHLQQGRLVVPRSANRGRQQENLEVFGFELTAEDVAVIDALDTGEGPRLDADTYGH</sequence>
<dbReference type="PRINTS" id="PR00069">
    <property type="entry name" value="ALDKETRDTASE"/>
</dbReference>
<dbReference type="SUPFAM" id="SSF51430">
    <property type="entry name" value="NAD(P)-linked oxidoreductase"/>
    <property type="match status" value="1"/>
</dbReference>
<evidence type="ECO:0000313" key="5">
    <source>
        <dbReference type="EMBL" id="MFB9071733.1"/>
    </source>
</evidence>
<keyword evidence="3" id="KW-0560">Oxidoreductase</keyword>
<evidence type="ECO:0000256" key="1">
    <source>
        <dbReference type="ARBA" id="ARBA00007905"/>
    </source>
</evidence>
<keyword evidence="2" id="KW-0521">NADP</keyword>
<evidence type="ECO:0000313" key="6">
    <source>
        <dbReference type="Proteomes" id="UP001589575"/>
    </source>
</evidence>
<dbReference type="InterPro" id="IPR023210">
    <property type="entry name" value="NADP_OxRdtase_dom"/>
</dbReference>
<dbReference type="RefSeq" id="WP_378040127.1">
    <property type="nucleotide sequence ID" value="NZ_JBHLWH010000009.1"/>
</dbReference>
<dbReference type="Pfam" id="PF00248">
    <property type="entry name" value="Aldo_ket_red"/>
    <property type="match status" value="1"/>
</dbReference>
<dbReference type="EMBL" id="JBHMFI010000001">
    <property type="protein sequence ID" value="MFB9071733.1"/>
    <property type="molecule type" value="Genomic_DNA"/>
</dbReference>
<comment type="similarity">
    <text evidence="1">Belongs to the aldo/keto reductase family.</text>
</comment>